<dbReference type="Pfam" id="PF04168">
    <property type="entry name" value="Alpha-E"/>
    <property type="match status" value="1"/>
</dbReference>
<dbReference type="PANTHER" id="PTHR34595">
    <property type="entry name" value="BLR5612 PROTEIN"/>
    <property type="match status" value="1"/>
</dbReference>
<dbReference type="Proteomes" id="UP001304125">
    <property type="component" value="Chromosome"/>
</dbReference>
<dbReference type="EMBL" id="CP134880">
    <property type="protein sequence ID" value="WNM28343.1"/>
    <property type="molecule type" value="Genomic_DNA"/>
</dbReference>
<dbReference type="KEGG" id="dcp:RN607_04900"/>
<keyword evidence="4" id="KW-1185">Reference proteome</keyword>
<dbReference type="PANTHER" id="PTHR34595:SF7">
    <property type="entry name" value="SLL1039 PROTEIN"/>
    <property type="match status" value="1"/>
</dbReference>
<feature type="domain" description="DUF403" evidence="1">
    <location>
        <begin position="2"/>
        <end position="295"/>
    </location>
</feature>
<accession>A0AA96F8N2</accession>
<reference evidence="3 4" key="1">
    <citation type="submission" date="2023-09" db="EMBL/GenBank/DDBJ databases">
        <title>Demequina sp. a novel bacteria isolated from Capsicum annuum.</title>
        <authorList>
            <person name="Humaira Z."/>
            <person name="Lee J."/>
            <person name="Cho D."/>
        </authorList>
    </citation>
    <scope>NUCLEOTIDE SEQUENCE</scope>
    <source>
        <strain evidence="2 4">OYTSA14</strain>
        <strain evidence="3">PMTSA13</strain>
    </source>
</reference>
<evidence type="ECO:0000313" key="3">
    <source>
        <dbReference type="EMBL" id="WNM28343.1"/>
    </source>
</evidence>
<name>A0AA96FE51_9MICO</name>
<dbReference type="EMBL" id="CP134879">
    <property type="protein sequence ID" value="WNM25462.1"/>
    <property type="molecule type" value="Genomic_DNA"/>
</dbReference>
<accession>A0AA96FE51</accession>
<dbReference type="Proteomes" id="UP001303408">
    <property type="component" value="Chromosome"/>
</dbReference>
<organism evidence="3">
    <name type="scientific">Demequina capsici</name>
    <dbReference type="NCBI Taxonomy" id="3075620"/>
    <lineage>
        <taxon>Bacteria</taxon>
        <taxon>Bacillati</taxon>
        <taxon>Actinomycetota</taxon>
        <taxon>Actinomycetes</taxon>
        <taxon>Micrococcales</taxon>
        <taxon>Demequinaceae</taxon>
        <taxon>Demequina</taxon>
    </lineage>
</organism>
<dbReference type="AlphaFoldDB" id="A0AA96FE51"/>
<dbReference type="InterPro" id="IPR007296">
    <property type="entry name" value="DUF403"/>
</dbReference>
<evidence type="ECO:0000313" key="2">
    <source>
        <dbReference type="EMBL" id="WNM25462.1"/>
    </source>
</evidence>
<evidence type="ECO:0000313" key="4">
    <source>
        <dbReference type="Proteomes" id="UP001304125"/>
    </source>
</evidence>
<dbReference type="InterPro" id="IPR051680">
    <property type="entry name" value="ATP-dep_Glu-Cys_Ligase-2"/>
</dbReference>
<proteinExistence type="predicted"/>
<evidence type="ECO:0000259" key="1">
    <source>
        <dbReference type="Pfam" id="PF04168"/>
    </source>
</evidence>
<gene>
    <name evidence="2" type="ORF">RN606_04765</name>
    <name evidence="3" type="ORF">RN607_04900</name>
</gene>
<protein>
    <submittedName>
        <fullName evidence="3">Alpha-E domain-containing protein</fullName>
    </submittedName>
</protein>
<sequence>MMLSRIAESLFWIGRYVERADNTARLLDVHLNVLLEDQWVDEPSANASLLSVMSVQWEAPVTRDDVIRALAYEPDSPSSIAGTLAAARENARRAREVISTEVWESLNTTHMQLSRWQRAPRPHDYFVWVRERAAVVWGLMSATTTRDDAWYFMELGRSLERADMIARLLMTRNLEGTTGPNWTTLLRSCSAHEAYLRTVRALVTEERAAEFLLVDRLFPRSIAYNLERAETILQQIEGSEQGRALSNRARLALGRARTNLEYRDVREILTDLTGQMHEVQRACATASNLIRDRYFLPASTTLWSQEAL</sequence>